<dbReference type="SMART" id="SM00184">
    <property type="entry name" value="RING"/>
    <property type="match status" value="1"/>
</dbReference>
<feature type="compositionally biased region" description="Low complexity" evidence="2">
    <location>
        <begin position="121"/>
        <end position="148"/>
    </location>
</feature>
<dbReference type="Proteomes" id="UP000734854">
    <property type="component" value="Unassembled WGS sequence"/>
</dbReference>
<dbReference type="Pfam" id="PF13920">
    <property type="entry name" value="zf-C3HC4_3"/>
    <property type="match status" value="1"/>
</dbReference>
<evidence type="ECO:0000259" key="3">
    <source>
        <dbReference type="PROSITE" id="PS50089"/>
    </source>
</evidence>
<feature type="domain" description="RING-type" evidence="3">
    <location>
        <begin position="241"/>
        <end position="279"/>
    </location>
</feature>
<reference evidence="4 5" key="1">
    <citation type="submission" date="2020-08" db="EMBL/GenBank/DDBJ databases">
        <title>Plant Genome Project.</title>
        <authorList>
            <person name="Zhang R.-G."/>
        </authorList>
    </citation>
    <scope>NUCLEOTIDE SEQUENCE [LARGE SCALE GENOMIC DNA]</scope>
    <source>
        <tissue evidence="4">Rhizome</tissue>
    </source>
</reference>
<dbReference type="GO" id="GO:0008270">
    <property type="term" value="F:zinc ion binding"/>
    <property type="evidence" value="ECO:0007669"/>
    <property type="project" value="UniProtKB-KW"/>
</dbReference>
<feature type="compositionally biased region" description="Acidic residues" evidence="2">
    <location>
        <begin position="205"/>
        <end position="226"/>
    </location>
</feature>
<protein>
    <recommendedName>
        <fullName evidence="3">RING-type domain-containing protein</fullName>
    </recommendedName>
</protein>
<comment type="caution">
    <text evidence="4">The sequence shown here is derived from an EMBL/GenBank/DDBJ whole genome shotgun (WGS) entry which is preliminary data.</text>
</comment>
<dbReference type="EMBL" id="JACMSC010000016">
    <property type="protein sequence ID" value="KAG6481974.1"/>
    <property type="molecule type" value="Genomic_DNA"/>
</dbReference>
<evidence type="ECO:0000256" key="1">
    <source>
        <dbReference type="PROSITE-ProRule" id="PRU00175"/>
    </source>
</evidence>
<dbReference type="SUPFAM" id="SSF57850">
    <property type="entry name" value="RING/U-box"/>
    <property type="match status" value="1"/>
</dbReference>
<evidence type="ECO:0000256" key="2">
    <source>
        <dbReference type="SAM" id="MobiDB-lite"/>
    </source>
</evidence>
<feature type="compositionally biased region" description="Low complexity" evidence="2">
    <location>
        <begin position="44"/>
        <end position="53"/>
    </location>
</feature>
<evidence type="ECO:0000313" key="4">
    <source>
        <dbReference type="EMBL" id="KAG6481974.1"/>
    </source>
</evidence>
<accession>A0A8J5FGJ4</accession>
<dbReference type="Gene3D" id="3.30.40.10">
    <property type="entry name" value="Zinc/RING finger domain, C3HC4 (zinc finger)"/>
    <property type="match status" value="1"/>
</dbReference>
<dbReference type="PROSITE" id="PS50089">
    <property type="entry name" value="ZF_RING_2"/>
    <property type="match status" value="1"/>
</dbReference>
<gene>
    <name evidence="4" type="ORF">ZIOFF_058598</name>
</gene>
<keyword evidence="1" id="KW-0863">Zinc-finger</keyword>
<proteinExistence type="predicted"/>
<sequence length="289" mass="31425">MSRISTISDIQEIGDDEEASPSPRRGADRVGAGSPQHAPRPHKASSADGSSGSNAKWRSLRDHFHRVGATSSSASDGHPHPISDPDLQVASRRDSPLAGRETVSRTVSSRNPWPISDPELVSNRSNRSNRCNSVRPLSVSLSVSVRNSEPPAREEPHPAIINKDGEEEADDGACNNSVSDGEEEEEEGRSPEAAPLSLMALLGQTDDDWGGSEKEDEEEEEEELGTENEREGSDDGMQYVCCVCMVEHKGARFIPCGHTFCRLCSRELWVSSGDCPLCNGYILEILEIF</sequence>
<dbReference type="PANTHER" id="PTHR46629">
    <property type="entry name" value="OS01G0917900 PROTEIN"/>
    <property type="match status" value="1"/>
</dbReference>
<organism evidence="4 5">
    <name type="scientific">Zingiber officinale</name>
    <name type="common">Ginger</name>
    <name type="synonym">Amomum zingiber</name>
    <dbReference type="NCBI Taxonomy" id="94328"/>
    <lineage>
        <taxon>Eukaryota</taxon>
        <taxon>Viridiplantae</taxon>
        <taxon>Streptophyta</taxon>
        <taxon>Embryophyta</taxon>
        <taxon>Tracheophyta</taxon>
        <taxon>Spermatophyta</taxon>
        <taxon>Magnoliopsida</taxon>
        <taxon>Liliopsida</taxon>
        <taxon>Zingiberales</taxon>
        <taxon>Zingiberaceae</taxon>
        <taxon>Zingiber</taxon>
    </lineage>
</organism>
<feature type="region of interest" description="Disordered" evidence="2">
    <location>
        <begin position="1"/>
        <end position="232"/>
    </location>
</feature>
<evidence type="ECO:0000313" key="5">
    <source>
        <dbReference type="Proteomes" id="UP000734854"/>
    </source>
</evidence>
<dbReference type="CDD" id="cd16449">
    <property type="entry name" value="RING-HC"/>
    <property type="match status" value="1"/>
</dbReference>
<dbReference type="InterPro" id="IPR013083">
    <property type="entry name" value="Znf_RING/FYVE/PHD"/>
</dbReference>
<dbReference type="InterPro" id="IPR001841">
    <property type="entry name" value="Znf_RING"/>
</dbReference>
<keyword evidence="5" id="KW-1185">Reference proteome</keyword>
<name>A0A8J5FGJ4_ZINOF</name>
<keyword evidence="1" id="KW-0862">Zinc</keyword>
<dbReference type="AlphaFoldDB" id="A0A8J5FGJ4"/>
<keyword evidence="1" id="KW-0479">Metal-binding</keyword>